<dbReference type="RefSeq" id="WP_113895232.1">
    <property type="nucleotide sequence ID" value="NZ_JANJGA010000021.1"/>
</dbReference>
<dbReference type="Gene3D" id="2.60.120.1440">
    <property type="match status" value="1"/>
</dbReference>
<gene>
    <name evidence="4" type="ORF">CRU91_10785</name>
</gene>
<dbReference type="Pfam" id="PF04773">
    <property type="entry name" value="FecR"/>
    <property type="match status" value="1"/>
</dbReference>
<dbReference type="Gene3D" id="3.55.50.30">
    <property type="match status" value="1"/>
</dbReference>
<dbReference type="Proteomes" id="UP000252669">
    <property type="component" value="Unassembled WGS sequence"/>
</dbReference>
<dbReference type="InterPro" id="IPR006860">
    <property type="entry name" value="FecR"/>
</dbReference>
<feature type="transmembrane region" description="Helical" evidence="1">
    <location>
        <begin position="85"/>
        <end position="103"/>
    </location>
</feature>
<dbReference type="GO" id="GO:0016989">
    <property type="term" value="F:sigma factor antagonist activity"/>
    <property type="evidence" value="ECO:0007669"/>
    <property type="project" value="TreeGrafter"/>
</dbReference>
<comment type="caution">
    <text evidence="4">The sequence shown here is derived from an EMBL/GenBank/DDBJ whole genome shotgun (WGS) entry which is preliminary data.</text>
</comment>
<keyword evidence="1" id="KW-0812">Transmembrane</keyword>
<dbReference type="PANTHER" id="PTHR30273">
    <property type="entry name" value="PERIPLASMIC SIGNAL SENSOR AND SIGMA FACTOR ACTIVATOR FECR-RELATED"/>
    <property type="match status" value="1"/>
</dbReference>
<name>A0A366MPF9_9BACT</name>
<dbReference type="InterPro" id="IPR032508">
    <property type="entry name" value="FecR_C"/>
</dbReference>
<dbReference type="AlphaFoldDB" id="A0A366MPF9"/>
<sequence>MNTEIKIKEEATYWVICEKEGFDDNQKKEFQNWLLQDTNHQKVFNRIKFIHNMSKSISKENQEKLSVNAHKQISKDKFYKKIKSFSTLAASLLILCFFAFKAYDDSFKVQFSRTHITDIKPIKEQLPDGSNVFIDAKTNINIEFFGNKRIVHLIDGRALFEVAKDEDRVFIIKSDNINIEVIGTKFEVIHKKDSTTINVENGTVKTYYSKYLFDKQNQAILTKAQTISYSNSIGTIDQIADIPKVKIAPWIENKIVLDKTQLKDALEEFSKYSDISIEFLSKEVENYLITGEFSSTQIDIFLKTITKIYPIKIDKKDNVLKVSRR</sequence>
<keyword evidence="5" id="KW-1185">Reference proteome</keyword>
<feature type="domain" description="FecR protein" evidence="2">
    <location>
        <begin position="125"/>
        <end position="205"/>
    </location>
</feature>
<dbReference type="InterPro" id="IPR012373">
    <property type="entry name" value="Ferrdict_sens_TM"/>
</dbReference>
<keyword evidence="1" id="KW-1133">Transmembrane helix</keyword>
<dbReference type="EMBL" id="PDKB01000022">
    <property type="protein sequence ID" value="RBQ28161.1"/>
    <property type="molecule type" value="Genomic_DNA"/>
</dbReference>
<proteinExistence type="predicted"/>
<dbReference type="PIRSF" id="PIRSF018266">
    <property type="entry name" value="FecR"/>
    <property type="match status" value="1"/>
</dbReference>
<evidence type="ECO:0000313" key="5">
    <source>
        <dbReference type="Proteomes" id="UP000252669"/>
    </source>
</evidence>
<reference evidence="4 5" key="1">
    <citation type="submission" date="2017-10" db="EMBL/GenBank/DDBJ databases">
        <title>Genomics of the genus Arcobacter.</title>
        <authorList>
            <person name="Perez-Cataluna A."/>
            <person name="Figueras M.J."/>
        </authorList>
    </citation>
    <scope>NUCLEOTIDE SEQUENCE [LARGE SCALE GENOMIC DNA]</scope>
    <source>
        <strain evidence="4 5">CECT 9230</strain>
    </source>
</reference>
<keyword evidence="1" id="KW-0472">Membrane</keyword>
<feature type="domain" description="Protein FecR C-terminal" evidence="3">
    <location>
        <begin position="254"/>
        <end position="319"/>
    </location>
</feature>
<accession>A0A366MPF9</accession>
<protein>
    <submittedName>
        <fullName evidence="4">Siderophore-interacting protein</fullName>
    </submittedName>
</protein>
<evidence type="ECO:0000259" key="3">
    <source>
        <dbReference type="Pfam" id="PF16344"/>
    </source>
</evidence>
<evidence type="ECO:0000259" key="2">
    <source>
        <dbReference type="Pfam" id="PF04773"/>
    </source>
</evidence>
<dbReference type="OrthoDB" id="5342413at2"/>
<dbReference type="Pfam" id="PF16344">
    <property type="entry name" value="FecR_C"/>
    <property type="match status" value="1"/>
</dbReference>
<dbReference type="PANTHER" id="PTHR30273:SF2">
    <property type="entry name" value="PROTEIN FECR"/>
    <property type="match status" value="1"/>
</dbReference>
<evidence type="ECO:0000313" key="4">
    <source>
        <dbReference type="EMBL" id="RBQ28161.1"/>
    </source>
</evidence>
<organism evidence="4 5">
    <name type="scientific">Aliarcobacter vitoriensis</name>
    <dbReference type="NCBI Taxonomy" id="2011099"/>
    <lineage>
        <taxon>Bacteria</taxon>
        <taxon>Pseudomonadati</taxon>
        <taxon>Campylobacterota</taxon>
        <taxon>Epsilonproteobacteria</taxon>
        <taxon>Campylobacterales</taxon>
        <taxon>Arcobacteraceae</taxon>
        <taxon>Aliarcobacter</taxon>
    </lineage>
</organism>
<evidence type="ECO:0000256" key="1">
    <source>
        <dbReference type="SAM" id="Phobius"/>
    </source>
</evidence>